<sequence length="227" mass="25654">MSRPDLRDITNSDLFAEVKRRFECSFKPQKRVIITGPPGSGKWTQASKLSEENCWCHLAVRGPLSNVRENAGSEGIDSIDTLKAKLKDPQCSRGAVIDGFPRTPLEAQELDAFLEENGMKIDKVIELNATDNILAERITGKRVHLPSNRRYHVKFNPPKAPEVDDVTGEPLVQRDVDNLETLNKRLEEYKENTVNAMSYYTSKGILANINANQSFENVWEDILQNLK</sequence>
<dbReference type="Pfam" id="PF00406">
    <property type="entry name" value="ADK"/>
    <property type="match status" value="1"/>
</dbReference>
<dbReference type="SUPFAM" id="SSF57774">
    <property type="entry name" value="Microbial and mitochondrial ADK, insert 'zinc finger' domain"/>
    <property type="match status" value="1"/>
</dbReference>
<evidence type="ECO:0000256" key="4">
    <source>
        <dbReference type="ARBA" id="ARBA00022777"/>
    </source>
</evidence>
<feature type="domain" description="Adenylate kinase active site lid" evidence="6">
    <location>
        <begin position="142"/>
        <end position="175"/>
    </location>
</feature>
<keyword evidence="8" id="KW-1185">Reference proteome</keyword>
<dbReference type="PANTHER" id="PTHR23359">
    <property type="entry name" value="NUCLEOTIDE KINASE"/>
    <property type="match status" value="1"/>
</dbReference>
<dbReference type="GO" id="GO:0005524">
    <property type="term" value="F:ATP binding"/>
    <property type="evidence" value="ECO:0007669"/>
    <property type="project" value="InterPro"/>
</dbReference>
<dbReference type="InterPro" id="IPR027417">
    <property type="entry name" value="P-loop_NTPase"/>
</dbReference>
<dbReference type="CDD" id="cd01428">
    <property type="entry name" value="ADK"/>
    <property type="match status" value="1"/>
</dbReference>
<dbReference type="Pfam" id="PF05191">
    <property type="entry name" value="ADK_lid"/>
    <property type="match status" value="1"/>
</dbReference>
<evidence type="ECO:0000256" key="3">
    <source>
        <dbReference type="ARBA" id="ARBA00022741"/>
    </source>
</evidence>
<protein>
    <recommendedName>
        <fullName evidence="6">Adenylate kinase active site lid domain-containing protein</fullName>
    </recommendedName>
</protein>
<dbReference type="Gene3D" id="3.40.50.300">
    <property type="entry name" value="P-loop containing nucleotide triphosphate hydrolases"/>
    <property type="match status" value="1"/>
</dbReference>
<comment type="caution">
    <text evidence="7">The sequence shown here is derived from an EMBL/GenBank/DDBJ whole genome shotgun (WGS) entry which is preliminary data.</text>
</comment>
<name>A0AAU9JE27_9CILI</name>
<evidence type="ECO:0000313" key="7">
    <source>
        <dbReference type="EMBL" id="CAG9325162.1"/>
    </source>
</evidence>
<organism evidence="7 8">
    <name type="scientific">Blepharisma stoltei</name>
    <dbReference type="NCBI Taxonomy" id="1481888"/>
    <lineage>
        <taxon>Eukaryota</taxon>
        <taxon>Sar</taxon>
        <taxon>Alveolata</taxon>
        <taxon>Ciliophora</taxon>
        <taxon>Postciliodesmatophora</taxon>
        <taxon>Heterotrichea</taxon>
        <taxon>Heterotrichida</taxon>
        <taxon>Blepharismidae</taxon>
        <taxon>Blepharisma</taxon>
    </lineage>
</organism>
<evidence type="ECO:0000313" key="8">
    <source>
        <dbReference type="Proteomes" id="UP001162131"/>
    </source>
</evidence>
<dbReference type="HAMAP" id="MF_00235">
    <property type="entry name" value="Adenylate_kinase_Adk"/>
    <property type="match status" value="1"/>
</dbReference>
<reference evidence="7" key="1">
    <citation type="submission" date="2021-09" db="EMBL/GenBank/DDBJ databases">
        <authorList>
            <consortium name="AG Swart"/>
            <person name="Singh M."/>
            <person name="Singh A."/>
            <person name="Seah K."/>
            <person name="Emmerich C."/>
        </authorList>
    </citation>
    <scope>NUCLEOTIDE SEQUENCE</scope>
    <source>
        <strain evidence="7">ATCC30299</strain>
    </source>
</reference>
<evidence type="ECO:0000256" key="2">
    <source>
        <dbReference type="ARBA" id="ARBA00022679"/>
    </source>
</evidence>
<gene>
    <name evidence="7" type="ORF">BSTOLATCC_MIC37908</name>
</gene>
<keyword evidence="2 5" id="KW-0808">Transferase</keyword>
<dbReference type="InterPro" id="IPR007862">
    <property type="entry name" value="Adenylate_kinase_lid-dom"/>
</dbReference>
<dbReference type="SUPFAM" id="SSF52540">
    <property type="entry name" value="P-loop containing nucleoside triphosphate hydrolases"/>
    <property type="match status" value="1"/>
</dbReference>
<accession>A0AAU9JE27</accession>
<dbReference type="Proteomes" id="UP001162131">
    <property type="component" value="Unassembled WGS sequence"/>
</dbReference>
<evidence type="ECO:0000256" key="5">
    <source>
        <dbReference type="RuleBase" id="RU003330"/>
    </source>
</evidence>
<dbReference type="PRINTS" id="PR00094">
    <property type="entry name" value="ADENYLTKNASE"/>
</dbReference>
<dbReference type="GO" id="GO:0004017">
    <property type="term" value="F:AMP kinase activity"/>
    <property type="evidence" value="ECO:0007669"/>
    <property type="project" value="InterPro"/>
</dbReference>
<keyword evidence="4 5" id="KW-0418">Kinase</keyword>
<dbReference type="AlphaFoldDB" id="A0AAU9JE27"/>
<dbReference type="EMBL" id="CAJZBQ010000037">
    <property type="protein sequence ID" value="CAG9325162.1"/>
    <property type="molecule type" value="Genomic_DNA"/>
</dbReference>
<dbReference type="InterPro" id="IPR036193">
    <property type="entry name" value="ADK_active_lid_dom_sf"/>
</dbReference>
<dbReference type="InterPro" id="IPR000850">
    <property type="entry name" value="Adenylat/UMP-CMP_kin"/>
</dbReference>
<evidence type="ECO:0000256" key="1">
    <source>
        <dbReference type="ARBA" id="ARBA00007220"/>
    </source>
</evidence>
<proteinExistence type="inferred from homology"/>
<evidence type="ECO:0000259" key="6">
    <source>
        <dbReference type="Pfam" id="PF05191"/>
    </source>
</evidence>
<keyword evidence="3" id="KW-0547">Nucleotide-binding</keyword>
<comment type="similarity">
    <text evidence="1 5">Belongs to the adenylate kinase family.</text>
</comment>